<organism evidence="3 4">
    <name type="scientific">Rubrobacter xylanophilus</name>
    <dbReference type="NCBI Taxonomy" id="49319"/>
    <lineage>
        <taxon>Bacteria</taxon>
        <taxon>Bacillati</taxon>
        <taxon>Actinomycetota</taxon>
        <taxon>Rubrobacteria</taxon>
        <taxon>Rubrobacterales</taxon>
        <taxon>Rubrobacteraceae</taxon>
        <taxon>Rubrobacter</taxon>
    </lineage>
</organism>
<dbReference type="AlphaFoldDB" id="A0A510HGY5"/>
<keyword evidence="2" id="KW-0812">Transmembrane</keyword>
<proteinExistence type="predicted"/>
<evidence type="ECO:0000256" key="1">
    <source>
        <dbReference type="SAM" id="MobiDB-lite"/>
    </source>
</evidence>
<sequence>MGYALAASAVVACPCHLAIILPILIGLLGGTALGAALAAHTGLVVAGASAYFVAALAVGLYLAGRKKKEQGPEACRRPVQQPAPPINGREDPALAATVGEKR</sequence>
<name>A0A510HGY5_9ACTN</name>
<gene>
    <name evidence="3" type="ORF">RxyAA322_11100</name>
</gene>
<keyword evidence="2" id="KW-1133">Transmembrane helix</keyword>
<feature type="region of interest" description="Disordered" evidence="1">
    <location>
        <begin position="69"/>
        <end position="102"/>
    </location>
</feature>
<evidence type="ECO:0000313" key="4">
    <source>
        <dbReference type="Proteomes" id="UP000318065"/>
    </source>
</evidence>
<accession>A0A510HGY5</accession>
<feature type="transmembrane region" description="Helical" evidence="2">
    <location>
        <begin position="41"/>
        <end position="63"/>
    </location>
</feature>
<keyword evidence="4" id="KW-1185">Reference proteome</keyword>
<dbReference type="EMBL" id="AP019791">
    <property type="protein sequence ID" value="BBL79256.1"/>
    <property type="molecule type" value="Genomic_DNA"/>
</dbReference>
<evidence type="ECO:0000256" key="2">
    <source>
        <dbReference type="SAM" id="Phobius"/>
    </source>
</evidence>
<protein>
    <submittedName>
        <fullName evidence="3">Uncharacterized protein</fullName>
    </submittedName>
</protein>
<evidence type="ECO:0000313" key="3">
    <source>
        <dbReference type="EMBL" id="BBL79256.1"/>
    </source>
</evidence>
<dbReference type="Proteomes" id="UP000318065">
    <property type="component" value="Chromosome"/>
</dbReference>
<reference evidence="3" key="1">
    <citation type="journal article" date="2019" name="Microbiol. Resour. Announc.">
        <title>Complete Genome Sequence of Rubrobacter xylanophilus Strain AA3-22, Isolated from Arima Onsen in Japan.</title>
        <authorList>
            <person name="Tomariguchi N."/>
            <person name="Miyazaki K."/>
        </authorList>
    </citation>
    <scope>NUCLEOTIDE SEQUENCE [LARGE SCALE GENOMIC DNA]</scope>
    <source>
        <strain evidence="3">AA3-22</strain>
    </source>
</reference>
<keyword evidence="2" id="KW-0472">Membrane</keyword>